<evidence type="ECO:0000256" key="5">
    <source>
        <dbReference type="ARBA" id="ARBA00022989"/>
    </source>
</evidence>
<dbReference type="EMBL" id="QXFM01000003">
    <property type="protein sequence ID" value="RIV93380.1"/>
    <property type="molecule type" value="Genomic_DNA"/>
</dbReference>
<dbReference type="Pfam" id="PF02472">
    <property type="entry name" value="ExbD"/>
    <property type="match status" value="1"/>
</dbReference>
<dbReference type="GO" id="GO:0015031">
    <property type="term" value="P:protein transport"/>
    <property type="evidence" value="ECO:0007669"/>
    <property type="project" value="UniProtKB-KW"/>
</dbReference>
<keyword evidence="7" id="KW-0813">Transport</keyword>
<feature type="transmembrane region" description="Helical" evidence="8">
    <location>
        <begin position="20"/>
        <end position="38"/>
    </location>
</feature>
<name>A0A3A1PHQ0_9SPHN</name>
<keyword evidence="3" id="KW-1003">Cell membrane</keyword>
<reference evidence="9 10" key="1">
    <citation type="submission" date="2018-08" db="EMBL/GenBank/DDBJ databases">
        <title>Erythrobacter zhengii sp.nov., a bacterium isolated from deep-sea sediment.</title>
        <authorList>
            <person name="Fang C."/>
            <person name="Wu Y.-H."/>
            <person name="Sun C."/>
            <person name="Wang H."/>
            <person name="Cheng H."/>
            <person name="Meng F.-X."/>
            <person name="Wang C.-S."/>
            <person name="Xu X.-W."/>
        </authorList>
    </citation>
    <scope>NUCLEOTIDE SEQUENCE [LARGE SCALE GENOMIC DNA]</scope>
    <source>
        <strain evidence="9 10">CCTCC AB 2015396</strain>
    </source>
</reference>
<dbReference type="Proteomes" id="UP000265366">
    <property type="component" value="Unassembled WGS sequence"/>
</dbReference>
<comment type="subcellular location">
    <subcellularLocation>
        <location evidence="1">Cell membrane</location>
        <topology evidence="1">Single-pass membrane protein</topology>
    </subcellularLocation>
    <subcellularLocation>
        <location evidence="7">Cell membrane</location>
        <topology evidence="7">Single-pass type II membrane protein</topology>
    </subcellularLocation>
</comment>
<accession>A0A3A1PHQ0</accession>
<keyword evidence="5 8" id="KW-1133">Transmembrane helix</keyword>
<evidence type="ECO:0000256" key="6">
    <source>
        <dbReference type="ARBA" id="ARBA00023136"/>
    </source>
</evidence>
<evidence type="ECO:0000313" key="9">
    <source>
        <dbReference type="EMBL" id="RIV93380.1"/>
    </source>
</evidence>
<organism evidence="9 10">
    <name type="scientific">Aurantiacibacter xanthus</name>
    <dbReference type="NCBI Taxonomy" id="1784712"/>
    <lineage>
        <taxon>Bacteria</taxon>
        <taxon>Pseudomonadati</taxon>
        <taxon>Pseudomonadota</taxon>
        <taxon>Alphaproteobacteria</taxon>
        <taxon>Sphingomonadales</taxon>
        <taxon>Erythrobacteraceae</taxon>
        <taxon>Aurantiacibacter</taxon>
    </lineage>
</organism>
<keyword evidence="7" id="KW-0653">Protein transport</keyword>
<evidence type="ECO:0000256" key="1">
    <source>
        <dbReference type="ARBA" id="ARBA00004162"/>
    </source>
</evidence>
<dbReference type="GO" id="GO:0022857">
    <property type="term" value="F:transmembrane transporter activity"/>
    <property type="evidence" value="ECO:0007669"/>
    <property type="project" value="InterPro"/>
</dbReference>
<keyword evidence="6 8" id="KW-0472">Membrane</keyword>
<dbReference type="InterPro" id="IPR003400">
    <property type="entry name" value="ExbD"/>
</dbReference>
<dbReference type="PANTHER" id="PTHR30558:SF7">
    <property type="entry name" value="TOL-PAL SYSTEM PROTEIN TOLR"/>
    <property type="match status" value="1"/>
</dbReference>
<sequence>MAFAIARADRPLDELNTTPLIDVLLVLLVMFVITIPVASHSLTVDLPRACADCPAIDDVKNKVTIEPNGAIRWNEQAVSEATLRDLLRQTRAMPVEPQLQYEPDGNASYAQSARVLNLIRQAGVTKLGFVGNERYRSFAAQ</sequence>
<dbReference type="RefSeq" id="WP_119591185.1">
    <property type="nucleotide sequence ID" value="NZ_QXFM01000003.1"/>
</dbReference>
<proteinExistence type="inferred from homology"/>
<dbReference type="PANTHER" id="PTHR30558">
    <property type="entry name" value="EXBD MEMBRANE COMPONENT OF PMF-DRIVEN MACROMOLECULE IMPORT SYSTEM"/>
    <property type="match status" value="1"/>
</dbReference>
<dbReference type="GO" id="GO:0005886">
    <property type="term" value="C:plasma membrane"/>
    <property type="evidence" value="ECO:0007669"/>
    <property type="project" value="UniProtKB-SubCell"/>
</dbReference>
<evidence type="ECO:0000256" key="2">
    <source>
        <dbReference type="ARBA" id="ARBA00005811"/>
    </source>
</evidence>
<dbReference type="Gene3D" id="3.30.420.270">
    <property type="match status" value="1"/>
</dbReference>
<evidence type="ECO:0000256" key="7">
    <source>
        <dbReference type="RuleBase" id="RU003879"/>
    </source>
</evidence>
<evidence type="ECO:0000256" key="3">
    <source>
        <dbReference type="ARBA" id="ARBA00022475"/>
    </source>
</evidence>
<protein>
    <submittedName>
        <fullName evidence="9">Biopolymer transporter ExbD</fullName>
    </submittedName>
</protein>
<evidence type="ECO:0000313" key="10">
    <source>
        <dbReference type="Proteomes" id="UP000265366"/>
    </source>
</evidence>
<dbReference type="AlphaFoldDB" id="A0A3A1PHQ0"/>
<evidence type="ECO:0000256" key="4">
    <source>
        <dbReference type="ARBA" id="ARBA00022692"/>
    </source>
</evidence>
<comment type="similarity">
    <text evidence="2 7">Belongs to the ExbD/TolR family.</text>
</comment>
<gene>
    <name evidence="9" type="ORF">D2V17_00460</name>
</gene>
<comment type="caution">
    <text evidence="9">The sequence shown here is derived from an EMBL/GenBank/DDBJ whole genome shotgun (WGS) entry which is preliminary data.</text>
</comment>
<keyword evidence="4 7" id="KW-0812">Transmembrane</keyword>
<dbReference type="OrthoDB" id="9798629at2"/>
<evidence type="ECO:0000256" key="8">
    <source>
        <dbReference type="SAM" id="Phobius"/>
    </source>
</evidence>
<keyword evidence="10" id="KW-1185">Reference proteome</keyword>